<feature type="compositionally biased region" description="Basic residues" evidence="1">
    <location>
        <begin position="160"/>
        <end position="169"/>
    </location>
</feature>
<gene>
    <name evidence="3" type="ORF">AABB24_007852</name>
</gene>
<protein>
    <recommendedName>
        <fullName evidence="2">VQ domain-containing protein</fullName>
    </recommendedName>
</protein>
<reference evidence="3 4" key="1">
    <citation type="submission" date="2024-05" db="EMBL/GenBank/DDBJ databases">
        <title>De novo assembly of an allotetraploid wild potato.</title>
        <authorList>
            <person name="Hosaka A.J."/>
        </authorList>
    </citation>
    <scope>NUCLEOTIDE SEQUENCE [LARGE SCALE GENOMIC DNA]</scope>
    <source>
        <tissue evidence="3">Young leaves</tissue>
    </source>
</reference>
<feature type="compositionally biased region" description="Pro residues" evidence="1">
    <location>
        <begin position="60"/>
        <end position="74"/>
    </location>
</feature>
<accession>A0ABD2UU26</accession>
<evidence type="ECO:0000256" key="1">
    <source>
        <dbReference type="SAM" id="MobiDB-lite"/>
    </source>
</evidence>
<feature type="compositionally biased region" description="Low complexity" evidence="1">
    <location>
        <begin position="1"/>
        <end position="15"/>
    </location>
</feature>
<evidence type="ECO:0000259" key="2">
    <source>
        <dbReference type="Pfam" id="PF05678"/>
    </source>
</evidence>
<dbReference type="EMBL" id="JBJKTR010000004">
    <property type="protein sequence ID" value="KAL3371027.1"/>
    <property type="molecule type" value="Genomic_DNA"/>
</dbReference>
<dbReference type="AlphaFoldDB" id="A0ABD2UU26"/>
<dbReference type="Pfam" id="PF05678">
    <property type="entry name" value="VQ"/>
    <property type="match status" value="1"/>
</dbReference>
<dbReference type="InterPro" id="IPR039609">
    <property type="entry name" value="VQ_15/22"/>
</dbReference>
<evidence type="ECO:0000313" key="3">
    <source>
        <dbReference type="EMBL" id="KAL3371027.1"/>
    </source>
</evidence>
<proteinExistence type="predicted"/>
<name>A0ABD2UU26_9SOLN</name>
<dbReference type="PANTHER" id="PTHR33179">
    <property type="entry name" value="VQ MOTIF-CONTAINING PROTEIN"/>
    <property type="match status" value="1"/>
</dbReference>
<evidence type="ECO:0000313" key="4">
    <source>
        <dbReference type="Proteomes" id="UP001627284"/>
    </source>
</evidence>
<comment type="caution">
    <text evidence="3">The sequence shown here is derived from an EMBL/GenBank/DDBJ whole genome shotgun (WGS) entry which is preliminary data.</text>
</comment>
<feature type="region of interest" description="Disordered" evidence="1">
    <location>
        <begin position="53"/>
        <end position="78"/>
    </location>
</feature>
<dbReference type="PANTHER" id="PTHR33179:SF10">
    <property type="entry name" value="OS02G0753700 PROTEIN"/>
    <property type="match status" value="1"/>
</dbReference>
<dbReference type="InterPro" id="IPR008889">
    <property type="entry name" value="VQ"/>
</dbReference>
<feature type="compositionally biased region" description="Low complexity" evidence="1">
    <location>
        <begin position="146"/>
        <end position="158"/>
    </location>
</feature>
<feature type="domain" description="VQ" evidence="2">
    <location>
        <begin position="171"/>
        <end position="197"/>
    </location>
</feature>
<keyword evidence="4" id="KW-1185">Reference proteome</keyword>
<dbReference type="Proteomes" id="UP001627284">
    <property type="component" value="Unassembled WGS sequence"/>
</dbReference>
<feature type="region of interest" description="Disordered" evidence="1">
    <location>
        <begin position="1"/>
        <end position="36"/>
    </location>
</feature>
<organism evidence="3 4">
    <name type="scientific">Solanum stoloniferum</name>
    <dbReference type="NCBI Taxonomy" id="62892"/>
    <lineage>
        <taxon>Eukaryota</taxon>
        <taxon>Viridiplantae</taxon>
        <taxon>Streptophyta</taxon>
        <taxon>Embryophyta</taxon>
        <taxon>Tracheophyta</taxon>
        <taxon>Spermatophyta</taxon>
        <taxon>Magnoliopsida</taxon>
        <taxon>eudicotyledons</taxon>
        <taxon>Gunneridae</taxon>
        <taxon>Pentapetalae</taxon>
        <taxon>asterids</taxon>
        <taxon>lamiids</taxon>
        <taxon>Solanales</taxon>
        <taxon>Solanaceae</taxon>
        <taxon>Solanoideae</taxon>
        <taxon>Solaneae</taxon>
        <taxon>Solanum</taxon>
    </lineage>
</organism>
<feature type="region of interest" description="Disordered" evidence="1">
    <location>
        <begin position="146"/>
        <end position="174"/>
    </location>
</feature>
<sequence>MDSGNNSASLQSSSTGGVGGGVGDEEYDSRAASQSFSTAFHTQNSSMFDPFINFFDPISRPQPPPLPLPLPPPSQNTQNSIYDLEFHWNSKRIRTDQPNNPMLLPLSDFNNSLSFDTTTGSISFPSRSEEHHAVGGNVSATTITEQPAGAAAADQQQARNTKKRSRASRKAPTTVLTTDTTNFRAMVQEFTGIPGPPFTPPSYFPIRNRFDLFASAPNSAVRSVPPPPPPVANNNPNFFISQPSSNYLPRPFPQPPPPYLSPSSSSSPLVLNRLPINIASASSSTTSATNSAINYQLPTGVANSVGQGSNNFNSIQHNSIFTSLLQCSQKYPFGLKQQQQFQMPSNNISQFQMPSNNISQFQMPSRMNSSVQHGHLLTELPNLISEEQAATASSINDSTINATNFHGNKLVQETVNATNFHGDNLQETVVATNFHGDKVQETVAATKGVEVGTMSMSPFGGKESPEGWFICYIIVNFAFRLIY</sequence>